<proteinExistence type="predicted"/>
<protein>
    <recommendedName>
        <fullName evidence="4">Lipoprotein</fullName>
    </recommendedName>
</protein>
<comment type="caution">
    <text evidence="2">The sequence shown here is derived from an EMBL/GenBank/DDBJ whole genome shotgun (WGS) entry which is preliminary data.</text>
</comment>
<dbReference type="Proteomes" id="UP000663879">
    <property type="component" value="Unassembled WGS sequence"/>
</dbReference>
<evidence type="ECO:0000256" key="1">
    <source>
        <dbReference type="SAM" id="SignalP"/>
    </source>
</evidence>
<keyword evidence="1" id="KW-0732">Signal</keyword>
<accession>A0A814JY33</accession>
<sequence length="216" mass="24592">MKLILLITLFFMSNTCGYPLSKNDCSTFCPISLVKSVNDPHHIISKNMFSFDNITAIDMEMCVNAQSPISSNFFDLKLSQKEIKIQFKKTECNGLKFFVHVSPFSNDLRELVNFAKLEKHGLNQVSDSFTKKLDKTLNYKVNVLVESPGPDSFLYNLETILIGMKIPNKPESNEEDPPLVSVYLLENNYGIFQLNTPILSNSYLLISEEGKFKNEK</sequence>
<feature type="signal peptide" evidence="1">
    <location>
        <begin position="1"/>
        <end position="17"/>
    </location>
</feature>
<dbReference type="AlphaFoldDB" id="A0A814JY33"/>
<gene>
    <name evidence="2" type="ORF">OXX778_LOCUS18496</name>
</gene>
<name>A0A814JY33_9BILA</name>
<keyword evidence="3" id="KW-1185">Reference proteome</keyword>
<evidence type="ECO:0000313" key="2">
    <source>
        <dbReference type="EMBL" id="CAF1044075.1"/>
    </source>
</evidence>
<evidence type="ECO:0000313" key="3">
    <source>
        <dbReference type="Proteomes" id="UP000663879"/>
    </source>
</evidence>
<organism evidence="2 3">
    <name type="scientific">Brachionus calyciflorus</name>
    <dbReference type="NCBI Taxonomy" id="104777"/>
    <lineage>
        <taxon>Eukaryota</taxon>
        <taxon>Metazoa</taxon>
        <taxon>Spiralia</taxon>
        <taxon>Gnathifera</taxon>
        <taxon>Rotifera</taxon>
        <taxon>Eurotatoria</taxon>
        <taxon>Monogononta</taxon>
        <taxon>Pseudotrocha</taxon>
        <taxon>Ploima</taxon>
        <taxon>Brachionidae</taxon>
        <taxon>Brachionus</taxon>
    </lineage>
</organism>
<reference evidence="2" key="1">
    <citation type="submission" date="2021-02" db="EMBL/GenBank/DDBJ databases">
        <authorList>
            <person name="Nowell W R."/>
        </authorList>
    </citation>
    <scope>NUCLEOTIDE SEQUENCE</scope>
    <source>
        <strain evidence="2">Ploen Becks lab</strain>
    </source>
</reference>
<dbReference type="EMBL" id="CAJNOC010005156">
    <property type="protein sequence ID" value="CAF1044075.1"/>
    <property type="molecule type" value="Genomic_DNA"/>
</dbReference>
<feature type="chain" id="PRO_5032846771" description="Lipoprotein" evidence="1">
    <location>
        <begin position="18"/>
        <end position="216"/>
    </location>
</feature>
<evidence type="ECO:0008006" key="4">
    <source>
        <dbReference type="Google" id="ProtNLM"/>
    </source>
</evidence>